<keyword evidence="6" id="KW-1185">Reference proteome</keyword>
<reference evidence="5 6" key="1">
    <citation type="submission" date="2016-11" db="EMBL/GenBank/DDBJ databases">
        <title>Trade-off between light-utilization and light-protection in marine flavobacteria.</title>
        <authorList>
            <person name="Kumagai Y."/>
        </authorList>
    </citation>
    <scope>NUCLEOTIDE SEQUENCE [LARGE SCALE GENOMIC DNA]</scope>
    <source>
        <strain evidence="5 6">JCM 13191</strain>
    </source>
</reference>
<protein>
    <recommendedName>
        <fullName evidence="4">HTH araC/xylS-type domain-containing protein</fullName>
    </recommendedName>
</protein>
<dbReference type="InterPro" id="IPR009057">
    <property type="entry name" value="Homeodomain-like_sf"/>
</dbReference>
<accession>A0A1W6MNF7</accession>
<keyword evidence="2" id="KW-0238">DNA-binding</keyword>
<dbReference type="AlphaFoldDB" id="A0A1W6MNF7"/>
<evidence type="ECO:0000256" key="3">
    <source>
        <dbReference type="ARBA" id="ARBA00023163"/>
    </source>
</evidence>
<dbReference type="PROSITE" id="PS01124">
    <property type="entry name" value="HTH_ARAC_FAMILY_2"/>
    <property type="match status" value="1"/>
</dbReference>
<dbReference type="Proteomes" id="UP000193431">
    <property type="component" value="Chromosome"/>
</dbReference>
<dbReference type="RefSeq" id="WP_085767945.1">
    <property type="nucleotide sequence ID" value="NZ_CP019344.1"/>
</dbReference>
<proteinExistence type="predicted"/>
<evidence type="ECO:0000313" key="5">
    <source>
        <dbReference type="EMBL" id="ARN79140.1"/>
    </source>
</evidence>
<dbReference type="InterPro" id="IPR018060">
    <property type="entry name" value="HTH_AraC"/>
</dbReference>
<dbReference type="SUPFAM" id="SSF46689">
    <property type="entry name" value="Homeodomain-like"/>
    <property type="match status" value="1"/>
</dbReference>
<keyword evidence="3" id="KW-0804">Transcription</keyword>
<dbReference type="GO" id="GO:0043565">
    <property type="term" value="F:sequence-specific DNA binding"/>
    <property type="evidence" value="ECO:0007669"/>
    <property type="project" value="InterPro"/>
</dbReference>
<evidence type="ECO:0000256" key="2">
    <source>
        <dbReference type="ARBA" id="ARBA00023125"/>
    </source>
</evidence>
<dbReference type="InterPro" id="IPR053142">
    <property type="entry name" value="PchR_regulatory_protein"/>
</dbReference>
<dbReference type="SMART" id="SM00342">
    <property type="entry name" value="HTH_ARAC"/>
    <property type="match status" value="1"/>
</dbReference>
<evidence type="ECO:0000313" key="6">
    <source>
        <dbReference type="Proteomes" id="UP000193431"/>
    </source>
</evidence>
<evidence type="ECO:0000259" key="4">
    <source>
        <dbReference type="PROSITE" id="PS01124"/>
    </source>
</evidence>
<dbReference type="PRINTS" id="PR00032">
    <property type="entry name" value="HTHARAC"/>
</dbReference>
<sequence>MGARFVKNSNVQILTVKSLPVREVLKNIAEQLGGTVQEDCEIFSYTIPNEYGSGNIMGANFPQGLGWIQYMCKFKRDTTINFTVDEIHPLKMIYNLGDSVLHTFADSEEKHDMQRYENLIVASSNFNGHVLKFQANQQIKLNSVEISRSLFNKYWSCNLSDLDSKLLKAILDIEASEEHLMKGPYSLRVAQVFRTIESFDYGSFIKKMFLASKSFEIVAQQLLDFSTESSGLSSEETESLETLREIEHLLENNLSSYVTVKALAQKLNITENKLQKIFKDNTGSTGNEYIKNKRMGAITDLVENSDLSISEIAKLVGIDSTSYLSKIFKEQYGISPKEYRDQMKKARA</sequence>
<organism evidence="5 6">
    <name type="scientific">Nonlabens spongiae</name>
    <dbReference type="NCBI Taxonomy" id="331648"/>
    <lineage>
        <taxon>Bacteria</taxon>
        <taxon>Pseudomonadati</taxon>
        <taxon>Bacteroidota</taxon>
        <taxon>Flavobacteriia</taxon>
        <taxon>Flavobacteriales</taxon>
        <taxon>Flavobacteriaceae</taxon>
        <taxon>Nonlabens</taxon>
    </lineage>
</organism>
<dbReference type="Gene3D" id="1.10.10.60">
    <property type="entry name" value="Homeodomain-like"/>
    <property type="match status" value="2"/>
</dbReference>
<name>A0A1W6MNF7_9FLAO</name>
<dbReference type="OrthoDB" id="2666928at2"/>
<dbReference type="PANTHER" id="PTHR47893:SF1">
    <property type="entry name" value="REGULATORY PROTEIN PCHR"/>
    <property type="match status" value="1"/>
</dbReference>
<feature type="domain" description="HTH araC/xylS-type" evidence="4">
    <location>
        <begin position="244"/>
        <end position="342"/>
    </location>
</feature>
<dbReference type="EMBL" id="CP019344">
    <property type="protein sequence ID" value="ARN79140.1"/>
    <property type="molecule type" value="Genomic_DNA"/>
</dbReference>
<dbReference type="InterPro" id="IPR020449">
    <property type="entry name" value="Tscrpt_reg_AraC-type_HTH"/>
</dbReference>
<dbReference type="PANTHER" id="PTHR47893">
    <property type="entry name" value="REGULATORY PROTEIN PCHR"/>
    <property type="match status" value="1"/>
</dbReference>
<dbReference type="GO" id="GO:0003700">
    <property type="term" value="F:DNA-binding transcription factor activity"/>
    <property type="evidence" value="ECO:0007669"/>
    <property type="project" value="InterPro"/>
</dbReference>
<dbReference type="Pfam" id="PF12833">
    <property type="entry name" value="HTH_18"/>
    <property type="match status" value="1"/>
</dbReference>
<evidence type="ECO:0000256" key="1">
    <source>
        <dbReference type="ARBA" id="ARBA00023015"/>
    </source>
</evidence>
<keyword evidence="1" id="KW-0805">Transcription regulation</keyword>
<gene>
    <name evidence="5" type="ORF">BST97_14740</name>
</gene>